<dbReference type="PANTHER" id="PTHR48207">
    <property type="entry name" value="SUCCINATE--HYDROXYMETHYLGLUTARATE COA-TRANSFERASE"/>
    <property type="match status" value="1"/>
</dbReference>
<evidence type="ECO:0000256" key="1">
    <source>
        <dbReference type="ARBA" id="ARBA00022679"/>
    </source>
</evidence>
<dbReference type="SUPFAM" id="SSF89796">
    <property type="entry name" value="CoA-transferase family III (CaiB/BaiF)"/>
    <property type="match status" value="1"/>
</dbReference>
<dbReference type="Gene3D" id="3.30.1540.10">
    <property type="entry name" value="formyl-coa transferase, domain 3"/>
    <property type="match status" value="1"/>
</dbReference>
<dbReference type="EMBL" id="CAFBOS010000127">
    <property type="protein sequence ID" value="CAB5005319.1"/>
    <property type="molecule type" value="Genomic_DNA"/>
</dbReference>
<dbReference type="PANTHER" id="PTHR48207:SF4">
    <property type="entry name" value="BLL6097 PROTEIN"/>
    <property type="match status" value="1"/>
</dbReference>
<sequence length="394" mass="42120">MTDRQFVDRGPLSGFRIVDLSENMAGPFATMILGDQGADVVKVESLRGDQIRRTGSGTDGMAAYFANLNRSKRSIALDLLRPEGQAVLQRLFDGADVVIQAYRPQAAAKLKIDEASVRTAERERLVYVEIVGFGKTGPLAGRAVYDHVVQALSGFAALQTDAATKVPSLIRQGVIDKATGHVAAQSITAALLRRARTGIGQSISITMLDVALNFMWPDAMMNNTAFSVADPRPPAANTYRLTPTADGHISLMVLTDPQWAALHPALGLEPRGDRTHPEVLREARERLAQMPTGEAIAALTAHDIPCAPVVALDQLAEQPQIVANNALRVFEHPVLGPIRQPVPMPHMPGMDIDGLRPAPRLGEHSAQILAEAGYSAAEAASLIDAGVVAVSLPR</sequence>
<proteinExistence type="predicted"/>
<dbReference type="Pfam" id="PF02515">
    <property type="entry name" value="CoA_transf_3"/>
    <property type="match status" value="1"/>
</dbReference>
<dbReference type="InterPro" id="IPR044855">
    <property type="entry name" value="CoA-Trfase_III_dom3_sf"/>
</dbReference>
<evidence type="ECO:0000313" key="2">
    <source>
        <dbReference type="EMBL" id="CAB4765045.1"/>
    </source>
</evidence>
<dbReference type="EMBL" id="CAFBMH010000195">
    <property type="protein sequence ID" value="CAB4937703.1"/>
    <property type="molecule type" value="Genomic_DNA"/>
</dbReference>
<dbReference type="EMBL" id="CAEZYR010000134">
    <property type="protein sequence ID" value="CAB4765045.1"/>
    <property type="molecule type" value="Genomic_DNA"/>
</dbReference>
<name>A0A6J7PPC8_9ZZZZ</name>
<dbReference type="InterPro" id="IPR050483">
    <property type="entry name" value="CoA-transferase_III_domain"/>
</dbReference>
<dbReference type="InterPro" id="IPR023606">
    <property type="entry name" value="CoA-Trfase_III_dom_1_sf"/>
</dbReference>
<dbReference type="AlphaFoldDB" id="A0A6J7PPC8"/>
<organism evidence="4">
    <name type="scientific">freshwater metagenome</name>
    <dbReference type="NCBI Taxonomy" id="449393"/>
    <lineage>
        <taxon>unclassified sequences</taxon>
        <taxon>metagenomes</taxon>
        <taxon>ecological metagenomes</taxon>
    </lineage>
</organism>
<dbReference type="GO" id="GO:0008410">
    <property type="term" value="F:CoA-transferase activity"/>
    <property type="evidence" value="ECO:0007669"/>
    <property type="project" value="TreeGrafter"/>
</dbReference>
<evidence type="ECO:0000313" key="3">
    <source>
        <dbReference type="EMBL" id="CAB4937703.1"/>
    </source>
</evidence>
<accession>A0A6J7PPC8</accession>
<keyword evidence="1" id="KW-0808">Transferase</keyword>
<evidence type="ECO:0000313" key="4">
    <source>
        <dbReference type="EMBL" id="CAB5005319.1"/>
    </source>
</evidence>
<dbReference type="InterPro" id="IPR003673">
    <property type="entry name" value="CoA-Trfase_fam_III"/>
</dbReference>
<reference evidence="4" key="1">
    <citation type="submission" date="2020-05" db="EMBL/GenBank/DDBJ databases">
        <authorList>
            <person name="Chiriac C."/>
            <person name="Salcher M."/>
            <person name="Ghai R."/>
            <person name="Kavagutti S V."/>
        </authorList>
    </citation>
    <scope>NUCLEOTIDE SEQUENCE</scope>
</reference>
<dbReference type="Gene3D" id="3.40.50.10540">
    <property type="entry name" value="Crotonobetainyl-coa:carnitine coa-transferase, domain 1"/>
    <property type="match status" value="1"/>
</dbReference>
<gene>
    <name evidence="2" type="ORF">UFOPK2754_02700</name>
    <name evidence="3" type="ORF">UFOPK3543_03050</name>
    <name evidence="4" type="ORF">UFOPK3967_01927</name>
</gene>
<protein>
    <submittedName>
        <fullName evidence="4">Unannotated protein</fullName>
    </submittedName>
</protein>